<reference evidence="1 2" key="1">
    <citation type="submission" date="2016-07" db="EMBL/GenBank/DDBJ databases">
        <title>Pervasive Adenine N6-methylation of Active Genes in Fungi.</title>
        <authorList>
            <consortium name="DOE Joint Genome Institute"/>
            <person name="Mondo S.J."/>
            <person name="Dannebaum R.O."/>
            <person name="Kuo R.C."/>
            <person name="Labutti K."/>
            <person name="Haridas S."/>
            <person name="Kuo A."/>
            <person name="Salamov A."/>
            <person name="Ahrendt S.R."/>
            <person name="Lipzen A."/>
            <person name="Sullivan W."/>
            <person name="Andreopoulos W.B."/>
            <person name="Clum A."/>
            <person name="Lindquist E."/>
            <person name="Daum C."/>
            <person name="Ramamoorthy G.K."/>
            <person name="Gryganskyi A."/>
            <person name="Culley D."/>
            <person name="Magnuson J.K."/>
            <person name="James T.Y."/>
            <person name="O'Malley M.A."/>
            <person name="Stajich J.E."/>
            <person name="Spatafora J.W."/>
            <person name="Visel A."/>
            <person name="Grigoriev I.V."/>
        </authorList>
    </citation>
    <scope>NUCLEOTIDE SEQUENCE [LARGE SCALE GENOMIC DNA]</scope>
    <source>
        <strain evidence="1 2">62-1032</strain>
    </source>
</reference>
<accession>A0A1Y2FG28</accession>
<protein>
    <submittedName>
        <fullName evidence="1">Uncharacterized protein</fullName>
    </submittedName>
</protein>
<dbReference type="AlphaFoldDB" id="A0A1Y2FG28"/>
<evidence type="ECO:0000313" key="2">
    <source>
        <dbReference type="Proteomes" id="UP000193467"/>
    </source>
</evidence>
<organism evidence="1 2">
    <name type="scientific">Leucosporidium creatinivorum</name>
    <dbReference type="NCBI Taxonomy" id="106004"/>
    <lineage>
        <taxon>Eukaryota</taxon>
        <taxon>Fungi</taxon>
        <taxon>Dikarya</taxon>
        <taxon>Basidiomycota</taxon>
        <taxon>Pucciniomycotina</taxon>
        <taxon>Microbotryomycetes</taxon>
        <taxon>Leucosporidiales</taxon>
        <taxon>Leucosporidium</taxon>
    </lineage>
</organism>
<proteinExistence type="predicted"/>
<comment type="caution">
    <text evidence="1">The sequence shown here is derived from an EMBL/GenBank/DDBJ whole genome shotgun (WGS) entry which is preliminary data.</text>
</comment>
<dbReference type="InParanoid" id="A0A1Y2FG28"/>
<sequence>MDAPSELHFGAVELTRLAVLQHTAAPDDLARIRAHWEDLCENTDITAQEREQFERVCSEAVQQGIQQRTRQLTARSNTGKSCTEHFVIRQASPRLSPTAIVSAGGHSSNSWGILALVASSVSLEWSCAELTSSLSLAELLHHYMEYVALRMAKACRRNPKNSSPVVWLGYTEWKSLRFFDRAQVVLAAKEYEQYICDVVHARQNGLGAIGVPARVSKMGVTFLRRLVVPALTLEARRSFTSPRAWATDMLPVSLRGKLGAAGFRRARSRGGGREGREVGAIKNR</sequence>
<keyword evidence="2" id="KW-1185">Reference proteome</keyword>
<name>A0A1Y2FG28_9BASI</name>
<dbReference type="Proteomes" id="UP000193467">
    <property type="component" value="Unassembled WGS sequence"/>
</dbReference>
<dbReference type="EMBL" id="MCGR01000021">
    <property type="protein sequence ID" value="ORY82374.1"/>
    <property type="molecule type" value="Genomic_DNA"/>
</dbReference>
<evidence type="ECO:0000313" key="1">
    <source>
        <dbReference type="EMBL" id="ORY82374.1"/>
    </source>
</evidence>
<gene>
    <name evidence="1" type="ORF">BCR35DRAFT_341018</name>
</gene>